<protein>
    <submittedName>
        <fullName evidence="7">Putative two-component system sensor kinase</fullName>
    </submittedName>
</protein>
<dbReference type="Gene3D" id="3.30.565.10">
    <property type="entry name" value="Histidine kinase-like ATPase, C-terminal domain"/>
    <property type="match status" value="1"/>
</dbReference>
<feature type="region of interest" description="Disordered" evidence="4">
    <location>
        <begin position="1025"/>
        <end position="1056"/>
    </location>
</feature>
<dbReference type="InterPro" id="IPR011123">
    <property type="entry name" value="Y_Y_Y"/>
</dbReference>
<dbReference type="Pfam" id="PF07730">
    <property type="entry name" value="HisKA_3"/>
    <property type="match status" value="1"/>
</dbReference>
<dbReference type="InterPro" id="IPR011712">
    <property type="entry name" value="Sig_transdc_His_kin_sub3_dim/P"/>
</dbReference>
<dbReference type="Pfam" id="PF02518">
    <property type="entry name" value="HATPase_c"/>
    <property type="match status" value="1"/>
</dbReference>
<dbReference type="GO" id="GO:0046983">
    <property type="term" value="F:protein dimerization activity"/>
    <property type="evidence" value="ECO:0007669"/>
    <property type="project" value="InterPro"/>
</dbReference>
<dbReference type="Gene3D" id="2.60.40.10">
    <property type="entry name" value="Immunoglobulins"/>
    <property type="match status" value="1"/>
</dbReference>
<sequence>MLVAISGLFTVVEGRALDQNRSIAQYSRESWGSDRGFNPGAVTGISQSADGYLWVGTEKGLYRFDGLSFRAPSAASSSAGAVTALTADSQGNLWILLGNTKILRYHDGKIDAGREEAEVGITALGNRRDGTILLSSLALGTLSYRADKFEAVGAKSDAQPLSSRKEAIDDLSSRMSWATGVAPHRFAEPESAVISMVESGDGTIWLGTRDRGLFFSKAGKVSAVADSARYGKINCILLQENGDLWVGTDEGVLRWDGSKLTRDGAPSALNRLGVLSAVRDHDGNIWFGTSEGLFRCSAGGSCIADSSNDAEPGVAVTALFEDREGDLWVGTASGISCLRDSPFVTYPLIGLRGSESSGPIYVDQQDRAWFGPGDGGLYWMQSGRTHKVTQAGLDRDVVYSIAGAGGEMWVGRQQGGLTELSLPGGTVASKTYTQSNGLAQDGVYAVHVNRDGSVWAGTLNGGVSQWKDQKFTSFTTANGLASNTVTSIVEGSDGTMWFATPNGLSALSRDQWRSYGTREGLPSADLNCLFEDSAHVLWVGGAAGISWMDAGRIRNPANMPEVLNEPVLGIAEDRSGSLWMSTAGHVLRVKRTALLGGKFEQGDVREYGPGDGLRGTEGIKRERSVVADDRGRIWFSTSRGLSTIDPNRSKGELAPAIVHVETILANSNPVQQELPIRISIPHERIVFAYSGLSFGLPDRVRFRYRLDGFDRNWSEPVANREAVYTNLGPGAYRFRVMASNSEGLWNGPEATVQFNIEPAYWQTWWFRLSCLLAAVLTAVLIYLLRMRQIKHQLSLRFEERLGERMRIAHELHDTLLQGFLSASMQLNIATDYVPENSPAKPILSRVLELVGQVTEESRNTLRGLRASVRDSPNLAQALSAVPQELSLKDDVAFRVVVDGTVRLLHPAVRDELYRIGREAIVNAFRHSRATSIEVHLLYSASHLQIIVRDNGCGIEAQVLDFGREGHWGLPGMRERTEKIGGKLEVWSRAAAGTEVRVRLPGQLAYRPAIGSGWLQRLLSYRRHPGGSRGNDVAPVEASEADRKEAVVDTESSPLQK</sequence>
<evidence type="ECO:0000256" key="4">
    <source>
        <dbReference type="SAM" id="MobiDB-lite"/>
    </source>
</evidence>
<dbReference type="PANTHER" id="PTHR24421">
    <property type="entry name" value="NITRATE/NITRITE SENSOR PROTEIN NARX-RELATED"/>
    <property type="match status" value="1"/>
</dbReference>
<dbReference type="AlphaFoldDB" id="A0A2Z5FVL2"/>
<dbReference type="InterPro" id="IPR050482">
    <property type="entry name" value="Sensor_HK_TwoCompSys"/>
</dbReference>
<evidence type="ECO:0000259" key="6">
    <source>
        <dbReference type="PROSITE" id="PS50109"/>
    </source>
</evidence>
<proteinExistence type="predicted"/>
<dbReference type="InterPro" id="IPR015943">
    <property type="entry name" value="WD40/YVTN_repeat-like_dom_sf"/>
</dbReference>
<evidence type="ECO:0000313" key="7">
    <source>
        <dbReference type="EMBL" id="AXC10547.1"/>
    </source>
</evidence>
<evidence type="ECO:0000256" key="2">
    <source>
        <dbReference type="ARBA" id="ARBA00022777"/>
    </source>
</evidence>
<dbReference type="InterPro" id="IPR036890">
    <property type="entry name" value="HATPase_C_sf"/>
</dbReference>
<dbReference type="GO" id="GO:0000155">
    <property type="term" value="F:phosphorelay sensor kinase activity"/>
    <property type="evidence" value="ECO:0007669"/>
    <property type="project" value="InterPro"/>
</dbReference>
<gene>
    <name evidence="7" type="ORF">ACPOL_1199</name>
</gene>
<dbReference type="Proteomes" id="UP000253606">
    <property type="component" value="Chromosome"/>
</dbReference>
<organism evidence="7 8">
    <name type="scientific">Acidisarcina polymorpha</name>
    <dbReference type="NCBI Taxonomy" id="2211140"/>
    <lineage>
        <taxon>Bacteria</taxon>
        <taxon>Pseudomonadati</taxon>
        <taxon>Acidobacteriota</taxon>
        <taxon>Terriglobia</taxon>
        <taxon>Terriglobales</taxon>
        <taxon>Acidobacteriaceae</taxon>
        <taxon>Acidisarcina</taxon>
    </lineage>
</organism>
<dbReference type="KEGG" id="abas:ACPOL_1199"/>
<feature type="transmembrane region" description="Helical" evidence="5">
    <location>
        <begin position="764"/>
        <end position="784"/>
    </location>
</feature>
<keyword evidence="3" id="KW-0902">Two-component regulatory system</keyword>
<evidence type="ECO:0000256" key="5">
    <source>
        <dbReference type="SAM" id="Phobius"/>
    </source>
</evidence>
<evidence type="ECO:0000313" key="8">
    <source>
        <dbReference type="Proteomes" id="UP000253606"/>
    </source>
</evidence>
<dbReference type="Gene3D" id="2.130.10.10">
    <property type="entry name" value="YVTN repeat-like/Quinoprotein amine dehydrogenase"/>
    <property type="match status" value="3"/>
</dbReference>
<dbReference type="InterPro" id="IPR003594">
    <property type="entry name" value="HATPase_dom"/>
</dbReference>
<dbReference type="Pfam" id="PF07494">
    <property type="entry name" value="Reg_prop"/>
    <property type="match status" value="2"/>
</dbReference>
<accession>A0A2Z5FVL2</accession>
<dbReference type="InterPro" id="IPR011110">
    <property type="entry name" value="Reg_prop"/>
</dbReference>
<dbReference type="EMBL" id="CP030840">
    <property type="protein sequence ID" value="AXC10547.1"/>
    <property type="molecule type" value="Genomic_DNA"/>
</dbReference>
<dbReference type="SMART" id="SM00387">
    <property type="entry name" value="HATPase_c"/>
    <property type="match status" value="1"/>
</dbReference>
<dbReference type="InterPro" id="IPR005467">
    <property type="entry name" value="His_kinase_dom"/>
</dbReference>
<dbReference type="SUPFAM" id="SSF55874">
    <property type="entry name" value="ATPase domain of HSP90 chaperone/DNA topoisomerase II/histidine kinase"/>
    <property type="match status" value="1"/>
</dbReference>
<keyword evidence="1" id="KW-0808">Transferase</keyword>
<keyword evidence="5" id="KW-1133">Transmembrane helix</keyword>
<dbReference type="Gene3D" id="1.20.5.1930">
    <property type="match status" value="1"/>
</dbReference>
<evidence type="ECO:0000256" key="1">
    <source>
        <dbReference type="ARBA" id="ARBA00022679"/>
    </source>
</evidence>
<reference evidence="7 8" key="1">
    <citation type="journal article" date="2018" name="Front. Microbiol.">
        <title>Hydrolytic Capabilities as a Key to Environmental Success: Chitinolytic and Cellulolytic Acidobacteria From Acidic Sub-arctic Soils and Boreal Peatlands.</title>
        <authorList>
            <person name="Belova S.E."/>
            <person name="Ravin N.V."/>
            <person name="Pankratov T.A."/>
            <person name="Rakitin A.L."/>
            <person name="Ivanova A.A."/>
            <person name="Beletsky A.V."/>
            <person name="Mardanov A.V."/>
            <person name="Sinninghe Damste J.S."/>
            <person name="Dedysh S.N."/>
        </authorList>
    </citation>
    <scope>NUCLEOTIDE SEQUENCE [LARGE SCALE GENOMIC DNA]</scope>
    <source>
        <strain evidence="7 8">SBC82</strain>
    </source>
</reference>
<dbReference type="PANTHER" id="PTHR24421:SF62">
    <property type="entry name" value="SENSORY TRANSDUCTION HISTIDINE KINASE"/>
    <property type="match status" value="1"/>
</dbReference>
<dbReference type="CDD" id="cd16917">
    <property type="entry name" value="HATPase_UhpB-NarQ-NarX-like"/>
    <property type="match status" value="1"/>
</dbReference>
<dbReference type="InterPro" id="IPR013783">
    <property type="entry name" value="Ig-like_fold"/>
</dbReference>
<keyword evidence="8" id="KW-1185">Reference proteome</keyword>
<name>A0A2Z5FVL2_9BACT</name>
<keyword evidence="5" id="KW-0472">Membrane</keyword>
<evidence type="ECO:0000256" key="3">
    <source>
        <dbReference type="ARBA" id="ARBA00023012"/>
    </source>
</evidence>
<feature type="domain" description="Histidine kinase" evidence="6">
    <location>
        <begin position="806"/>
        <end position="1003"/>
    </location>
</feature>
<keyword evidence="5" id="KW-0812">Transmembrane</keyword>
<dbReference type="GO" id="GO:0016020">
    <property type="term" value="C:membrane"/>
    <property type="evidence" value="ECO:0007669"/>
    <property type="project" value="InterPro"/>
</dbReference>
<dbReference type="PROSITE" id="PS50109">
    <property type="entry name" value="HIS_KIN"/>
    <property type="match status" value="1"/>
</dbReference>
<dbReference type="Pfam" id="PF07495">
    <property type="entry name" value="Y_Y_Y"/>
    <property type="match status" value="1"/>
</dbReference>
<dbReference type="SUPFAM" id="SSF63829">
    <property type="entry name" value="Calcium-dependent phosphotriesterase"/>
    <property type="match status" value="2"/>
</dbReference>
<keyword evidence="2 7" id="KW-0418">Kinase</keyword>